<gene>
    <name evidence="2" type="ORF">ASZ90_015687</name>
</gene>
<dbReference type="AlphaFoldDB" id="A0A0W8F190"/>
<dbReference type="EMBL" id="LNQE01001633">
    <property type="protein sequence ID" value="KUG14660.1"/>
    <property type="molecule type" value="Genomic_DNA"/>
</dbReference>
<evidence type="ECO:0000313" key="2">
    <source>
        <dbReference type="EMBL" id="KUG14660.1"/>
    </source>
</evidence>
<keyword evidence="1" id="KW-0472">Membrane</keyword>
<reference evidence="2" key="1">
    <citation type="journal article" date="2015" name="Proc. Natl. Acad. Sci. U.S.A.">
        <title>Networks of energetic and metabolic interactions define dynamics in microbial communities.</title>
        <authorList>
            <person name="Embree M."/>
            <person name="Liu J.K."/>
            <person name="Al-Bassam M.M."/>
            <person name="Zengler K."/>
        </authorList>
    </citation>
    <scope>NUCLEOTIDE SEQUENCE</scope>
</reference>
<keyword evidence="1" id="KW-1133">Transmembrane helix</keyword>
<proteinExistence type="predicted"/>
<evidence type="ECO:0000256" key="1">
    <source>
        <dbReference type="SAM" id="Phobius"/>
    </source>
</evidence>
<accession>A0A0W8F190</accession>
<sequence>MILLGAVLAITIILLFVNIYAAGTAAIIFIALVMSVWIMQDSQLHPEIVATLRDEAKSLELRNQGNATAYALHVVIIPHDVELDIPMLGEEERYKYTFDKMITEAKVVVSFTNEKKQQYKKTFLLSALGKSEDDLLKPMFPLFKWKKEED</sequence>
<keyword evidence="1" id="KW-0812">Transmembrane</keyword>
<protein>
    <submittedName>
        <fullName evidence="2">Uncharacterized protein</fullName>
    </submittedName>
</protein>
<organism evidence="2">
    <name type="scientific">hydrocarbon metagenome</name>
    <dbReference type="NCBI Taxonomy" id="938273"/>
    <lineage>
        <taxon>unclassified sequences</taxon>
        <taxon>metagenomes</taxon>
        <taxon>ecological metagenomes</taxon>
    </lineage>
</organism>
<feature type="transmembrane region" description="Helical" evidence="1">
    <location>
        <begin position="6"/>
        <end position="39"/>
    </location>
</feature>
<comment type="caution">
    <text evidence="2">The sequence shown here is derived from an EMBL/GenBank/DDBJ whole genome shotgun (WGS) entry which is preliminary data.</text>
</comment>
<name>A0A0W8F190_9ZZZZ</name>